<dbReference type="AlphaFoldDB" id="A0A556MKJ8"/>
<dbReference type="SUPFAM" id="SSF55961">
    <property type="entry name" value="Bet v1-like"/>
    <property type="match status" value="1"/>
</dbReference>
<feature type="domain" description="Activator of Hsp90 ATPase homologue 1/2-like C-terminal" evidence="2">
    <location>
        <begin position="17"/>
        <end position="144"/>
    </location>
</feature>
<dbReference type="Pfam" id="PF08327">
    <property type="entry name" value="AHSA1"/>
    <property type="match status" value="1"/>
</dbReference>
<dbReference type="OrthoDB" id="384974at2"/>
<evidence type="ECO:0000256" key="1">
    <source>
        <dbReference type="ARBA" id="ARBA00006817"/>
    </source>
</evidence>
<dbReference type="InterPro" id="IPR013538">
    <property type="entry name" value="ASHA1/2-like_C"/>
</dbReference>
<dbReference type="InterPro" id="IPR023393">
    <property type="entry name" value="START-like_dom_sf"/>
</dbReference>
<organism evidence="3 4">
    <name type="scientific">Mucilaginibacter corticis</name>
    <dbReference type="NCBI Taxonomy" id="2597670"/>
    <lineage>
        <taxon>Bacteria</taxon>
        <taxon>Pseudomonadati</taxon>
        <taxon>Bacteroidota</taxon>
        <taxon>Sphingobacteriia</taxon>
        <taxon>Sphingobacteriales</taxon>
        <taxon>Sphingobacteriaceae</taxon>
        <taxon>Mucilaginibacter</taxon>
    </lineage>
</organism>
<dbReference type="EMBL" id="VLPK01000002">
    <property type="protein sequence ID" value="TSJ40434.1"/>
    <property type="molecule type" value="Genomic_DNA"/>
</dbReference>
<dbReference type="CDD" id="cd08894">
    <property type="entry name" value="SRPBCC_CalC_Aha1-like_1"/>
    <property type="match status" value="1"/>
</dbReference>
<sequence>MESNTQDRELRISRTLNAPIDLVWEVWTKPEHIAQWWGPNGFTNTINTMDLVAGGQWHLVMHGPDGTDYVNKSTFKEIIEFKRISYEHFNPHFIATIDFEAQGEQTLINWHMLFDSTEILQAIVKAHNAAEGLKQNIEKLNVYLAAMPAK</sequence>
<accession>A0A556MKJ8</accession>
<protein>
    <submittedName>
        <fullName evidence="3">Polyketide cyclase</fullName>
    </submittedName>
</protein>
<reference evidence="3 4" key="1">
    <citation type="submission" date="2019-07" db="EMBL/GenBank/DDBJ databases">
        <authorList>
            <person name="Huq M.A."/>
        </authorList>
    </citation>
    <scope>NUCLEOTIDE SEQUENCE [LARGE SCALE GENOMIC DNA]</scope>
    <source>
        <strain evidence="3 4">MAH-19</strain>
    </source>
</reference>
<dbReference type="RefSeq" id="WP_144248472.1">
    <property type="nucleotide sequence ID" value="NZ_VLPK01000002.1"/>
</dbReference>
<evidence type="ECO:0000313" key="3">
    <source>
        <dbReference type="EMBL" id="TSJ40434.1"/>
    </source>
</evidence>
<dbReference type="Gene3D" id="3.30.530.20">
    <property type="match status" value="1"/>
</dbReference>
<dbReference type="Proteomes" id="UP000318733">
    <property type="component" value="Unassembled WGS sequence"/>
</dbReference>
<keyword evidence="4" id="KW-1185">Reference proteome</keyword>
<proteinExistence type="inferred from homology"/>
<evidence type="ECO:0000259" key="2">
    <source>
        <dbReference type="Pfam" id="PF08327"/>
    </source>
</evidence>
<gene>
    <name evidence="3" type="ORF">FO440_11800</name>
</gene>
<name>A0A556MKJ8_9SPHI</name>
<comment type="caution">
    <text evidence="3">The sequence shown here is derived from an EMBL/GenBank/DDBJ whole genome shotgun (WGS) entry which is preliminary data.</text>
</comment>
<evidence type="ECO:0000313" key="4">
    <source>
        <dbReference type="Proteomes" id="UP000318733"/>
    </source>
</evidence>
<comment type="similarity">
    <text evidence="1">Belongs to the AHA1 family.</text>
</comment>